<keyword evidence="12" id="KW-0966">Cell projection</keyword>
<dbReference type="FunFam" id="1.20.1070.10:FF:000128">
    <property type="entry name" value="Seven TM Receptor"/>
    <property type="match status" value="1"/>
</dbReference>
<keyword evidence="9 19" id="KW-0472">Membrane</keyword>
<feature type="transmembrane region" description="Helical" evidence="19">
    <location>
        <begin position="43"/>
        <end position="67"/>
    </location>
</feature>
<keyword evidence="3" id="KW-0145">Chemotaxis</keyword>
<evidence type="ECO:0000256" key="2">
    <source>
        <dbReference type="ARBA" id="ARBA00022475"/>
    </source>
</evidence>
<feature type="transmembrane region" description="Helical" evidence="19">
    <location>
        <begin position="133"/>
        <end position="154"/>
    </location>
</feature>
<feature type="transmembrane region" description="Helical" evidence="19">
    <location>
        <begin position="250"/>
        <end position="273"/>
    </location>
</feature>
<evidence type="ECO:0000256" key="11">
    <source>
        <dbReference type="ARBA" id="ARBA00023180"/>
    </source>
</evidence>
<evidence type="ECO:0000256" key="5">
    <source>
        <dbReference type="ARBA" id="ARBA00022692"/>
    </source>
</evidence>
<reference evidence="20 21" key="1">
    <citation type="journal article" date="1998" name="Science">
        <title>Genome sequence of the nematode C. elegans: a platform for investigating biology.</title>
        <authorList>
            <consortium name="The C. elegans sequencing consortium"/>
            <person name="Sulson J.E."/>
            <person name="Waterston R."/>
        </authorList>
    </citation>
    <scope>NUCLEOTIDE SEQUENCE [LARGE SCALE GENOMIC DNA]</scope>
    <source>
        <strain evidence="20 21">Bristol N2</strain>
    </source>
</reference>
<evidence type="ECO:0000256" key="15">
    <source>
        <dbReference type="ARBA" id="ARBA00064300"/>
    </source>
</evidence>
<evidence type="ECO:0000256" key="17">
    <source>
        <dbReference type="ARBA" id="ARBA00078653"/>
    </source>
</evidence>
<dbReference type="HOGENOM" id="CLU_036335_2_0_1"/>
<dbReference type="Proteomes" id="UP000001940">
    <property type="component" value="Chromosome V"/>
</dbReference>
<dbReference type="GO" id="GO:0042048">
    <property type="term" value="P:olfactory behavior"/>
    <property type="evidence" value="ECO:0000318"/>
    <property type="project" value="GO_Central"/>
</dbReference>
<dbReference type="PaxDb" id="6239-K02H11.2"/>
<evidence type="ECO:0000313" key="21">
    <source>
        <dbReference type="Proteomes" id="UP000001940"/>
    </source>
</evidence>
<evidence type="ECO:0000256" key="10">
    <source>
        <dbReference type="ARBA" id="ARBA00023170"/>
    </source>
</evidence>
<dbReference type="PhylomeDB" id="O61981"/>
<dbReference type="SMR" id="O61981"/>
<evidence type="ECO:0000256" key="13">
    <source>
        <dbReference type="ARBA" id="ARBA00054965"/>
    </source>
</evidence>
<dbReference type="KEGG" id="cel:CELE_K02H11.2"/>
<keyword evidence="10 20" id="KW-0675">Receptor</keyword>
<comment type="similarity">
    <text evidence="14">Belongs to the nematode receptor-like protein str family.</text>
</comment>
<accession>O61981</accession>
<dbReference type="PANTHER" id="PTHR22943:SF65">
    <property type="entry name" value="SEVEN TM RECEPTOR"/>
    <property type="match status" value="1"/>
</dbReference>
<keyword evidence="7 19" id="KW-1133">Transmembrane helix</keyword>
<protein>
    <recommendedName>
        <fullName evidence="16">Serpentine receptor class r-10</fullName>
    </recommendedName>
    <alternativeName>
        <fullName evidence="17">Odorant response abnormal protein 10</fullName>
    </alternativeName>
    <alternativeName>
        <fullName evidence="18">Olfactory receptor 10</fullName>
    </alternativeName>
</protein>
<evidence type="ECO:0000256" key="1">
    <source>
        <dbReference type="ARBA" id="ARBA00004272"/>
    </source>
</evidence>
<dbReference type="GO" id="GO:0007186">
    <property type="term" value="P:G protein-coupled receptor signaling pathway"/>
    <property type="evidence" value="ECO:0000318"/>
    <property type="project" value="GO_Central"/>
</dbReference>
<keyword evidence="4" id="KW-0716">Sensory transduction</keyword>
<dbReference type="GO" id="GO:0006935">
    <property type="term" value="P:chemotaxis"/>
    <property type="evidence" value="ECO:0007669"/>
    <property type="project" value="UniProtKB-KW"/>
</dbReference>
<dbReference type="EMBL" id="BX284605">
    <property type="protein sequence ID" value="CCD67031.1"/>
    <property type="molecule type" value="Genomic_DNA"/>
</dbReference>
<evidence type="ECO:0000256" key="18">
    <source>
        <dbReference type="ARBA" id="ARBA00082489"/>
    </source>
</evidence>
<dbReference type="AGR" id="WB:WBGene00006268"/>
<evidence type="ECO:0000313" key="22">
    <source>
        <dbReference type="WormBase" id="K02H11.2"/>
    </source>
</evidence>
<evidence type="ECO:0000256" key="12">
    <source>
        <dbReference type="ARBA" id="ARBA00023273"/>
    </source>
</evidence>
<dbReference type="InParanoid" id="O61981"/>
<feature type="transmembrane region" description="Helical" evidence="19">
    <location>
        <begin position="202"/>
        <end position="230"/>
    </location>
</feature>
<dbReference type="GO" id="GO:0038022">
    <property type="term" value="F:G protein-coupled olfactory receptor activity"/>
    <property type="evidence" value="ECO:0000318"/>
    <property type="project" value="GO_Central"/>
</dbReference>
<keyword evidence="11" id="KW-0325">Glycoprotein</keyword>
<comment type="subunit">
    <text evidence="15">Interacts with odr-4.</text>
</comment>
<dbReference type="GO" id="GO:0005886">
    <property type="term" value="C:plasma membrane"/>
    <property type="evidence" value="ECO:0000318"/>
    <property type="project" value="GO_Central"/>
</dbReference>
<evidence type="ECO:0000256" key="16">
    <source>
        <dbReference type="ARBA" id="ARBA00067967"/>
    </source>
</evidence>
<dbReference type="FunCoup" id="O61981">
    <property type="interactions" value="7"/>
</dbReference>
<comment type="function">
    <text evidence="13">An odorant receptor which affects chemotaxis to the volatile odorant diacetyl. Specifies AWA neuronal cell fate via the odr-7 pathway.</text>
</comment>
<dbReference type="AlphaFoldDB" id="O61981"/>
<name>O61981_CAEEL</name>
<sequence>MATLGEVQALVQKVCAPLALAINILLIYLILRHSPKSLGFYKYLMIYIALFEMIYAIVDIISAPDLYCFDSMFLVITFYENSSLPRWIYKVINVVFCTFFAVSMAIFALHFIYRYLAVSGSSYVKSYSFGKSFVWFFSPILYGIFYATAIEFTLSENEKTNMVLRKTYLSNRTLKVENLIYIGQNYWFTDEKGNVAINLMSWFGIAVPIFTVILSSSTMLIFGTLSYRAVASFAKNTSNSKQYHSMQLQLLNALVLQALIPVFLMQLPSFIAFTSPIFHKGNEMAGAVLGIAVALYPVLDPLPTLIIIKNFRNALFKPCTRKKIYAVQQETPIATTSQSVKIVKSI</sequence>
<dbReference type="Pfam" id="PF10326">
    <property type="entry name" value="7TM_GPCR_Str"/>
    <property type="match status" value="1"/>
</dbReference>
<evidence type="ECO:0000256" key="19">
    <source>
        <dbReference type="SAM" id="Phobius"/>
    </source>
</evidence>
<dbReference type="PANTHER" id="PTHR22943">
    <property type="entry name" value="7-TRANSMEMBRANE DOMAIN RECEPTOR C.ELEGANS"/>
    <property type="match status" value="1"/>
</dbReference>
<evidence type="ECO:0000256" key="6">
    <source>
        <dbReference type="ARBA" id="ARBA00022725"/>
    </source>
</evidence>
<dbReference type="GeneID" id="192042"/>
<dbReference type="CTD" id="192042"/>
<dbReference type="InterPro" id="IPR019428">
    <property type="entry name" value="7TM_GPCR_serpentine_rcpt_Str"/>
</dbReference>
<evidence type="ECO:0000256" key="4">
    <source>
        <dbReference type="ARBA" id="ARBA00022606"/>
    </source>
</evidence>
<gene>
    <name evidence="20 22" type="primary">str-240</name>
    <name evidence="20" type="ORF">CELE_K02H11.2</name>
    <name evidence="22" type="ORF">K02H11.2</name>
</gene>
<evidence type="ECO:0000256" key="3">
    <source>
        <dbReference type="ARBA" id="ARBA00022500"/>
    </source>
</evidence>
<keyword evidence="21" id="KW-1185">Reference proteome</keyword>
<dbReference type="RefSeq" id="NP_503436.1">
    <property type="nucleotide sequence ID" value="NM_071035.2"/>
</dbReference>
<dbReference type="WormBase" id="K02H11.2">
    <property type="protein sequence ID" value="CE18000"/>
    <property type="gene ID" value="WBGene00006268"/>
    <property type="gene designation" value="str-240"/>
</dbReference>
<keyword evidence="2" id="KW-1003">Cell membrane</keyword>
<evidence type="ECO:0000256" key="9">
    <source>
        <dbReference type="ARBA" id="ARBA00023136"/>
    </source>
</evidence>
<evidence type="ECO:0000313" key="20">
    <source>
        <dbReference type="EMBL" id="CCD67031.1"/>
    </source>
</evidence>
<organism evidence="20 21">
    <name type="scientific">Caenorhabditis elegans</name>
    <dbReference type="NCBI Taxonomy" id="6239"/>
    <lineage>
        <taxon>Eukaryota</taxon>
        <taxon>Metazoa</taxon>
        <taxon>Ecdysozoa</taxon>
        <taxon>Nematoda</taxon>
        <taxon>Chromadorea</taxon>
        <taxon>Rhabditida</taxon>
        <taxon>Rhabditina</taxon>
        <taxon>Rhabditomorpha</taxon>
        <taxon>Rhabditoidea</taxon>
        <taxon>Rhabditidae</taxon>
        <taxon>Peloderinae</taxon>
        <taxon>Caenorhabditis</taxon>
    </lineage>
</organism>
<dbReference type="UCSC" id="K02H11.2">
    <property type="organism name" value="c. elegans"/>
</dbReference>
<evidence type="ECO:0000256" key="7">
    <source>
        <dbReference type="ARBA" id="ARBA00022989"/>
    </source>
</evidence>
<feature type="transmembrane region" description="Helical" evidence="19">
    <location>
        <begin position="14"/>
        <end position="31"/>
    </location>
</feature>
<dbReference type="eggNOG" id="ENOG502TFPH">
    <property type="taxonomic scope" value="Eukaryota"/>
</dbReference>
<proteinExistence type="inferred from homology"/>
<comment type="subcellular location">
    <subcellularLocation>
        <location evidence="1">Cell projection</location>
        <location evidence="1">Cilium membrane</location>
        <topology evidence="1">Multi-pass membrane protein</topology>
    </subcellularLocation>
</comment>
<dbReference type="PIR" id="T33309">
    <property type="entry name" value="T33309"/>
</dbReference>
<feature type="transmembrane region" description="Helical" evidence="19">
    <location>
        <begin position="285"/>
        <end position="308"/>
    </location>
</feature>
<feature type="transmembrane region" description="Helical" evidence="19">
    <location>
        <begin position="87"/>
        <end position="112"/>
    </location>
</feature>
<evidence type="ECO:0000256" key="14">
    <source>
        <dbReference type="ARBA" id="ARBA00061678"/>
    </source>
</evidence>
<dbReference type="GO" id="GO:0060170">
    <property type="term" value="C:ciliary membrane"/>
    <property type="evidence" value="ECO:0007669"/>
    <property type="project" value="UniProtKB-SubCell"/>
</dbReference>
<keyword evidence="8" id="KW-0969">Cilium</keyword>
<keyword evidence="5 19" id="KW-0812">Transmembrane</keyword>
<dbReference type="SUPFAM" id="SSF81321">
    <property type="entry name" value="Family A G protein-coupled receptor-like"/>
    <property type="match status" value="1"/>
</dbReference>
<evidence type="ECO:0000256" key="8">
    <source>
        <dbReference type="ARBA" id="ARBA00023069"/>
    </source>
</evidence>
<keyword evidence="6" id="KW-0552">Olfaction</keyword>